<feature type="binding site" evidence="9">
    <location>
        <position position="354"/>
    </location>
    <ligand>
        <name>Mg(2+)</name>
        <dbReference type="ChEBI" id="CHEBI:18420"/>
        <label>2</label>
    </ligand>
</feature>
<evidence type="ECO:0000256" key="8">
    <source>
        <dbReference type="ARBA" id="ARBA00048744"/>
    </source>
</evidence>
<organism evidence="11">
    <name type="scientific">Leviviridae sp</name>
    <dbReference type="NCBI Taxonomy" id="2027243"/>
    <lineage>
        <taxon>Viruses</taxon>
        <taxon>Riboviria</taxon>
        <taxon>Orthornavirae</taxon>
        <taxon>Lenarviricota</taxon>
        <taxon>Leviviricetes</taxon>
        <taxon>Norzivirales</taxon>
        <taxon>Fiersviridae</taxon>
    </lineage>
</organism>
<feature type="domain" description="RdRp catalytic" evidence="10">
    <location>
        <begin position="247"/>
        <end position="385"/>
    </location>
</feature>
<feature type="binding site" evidence="9">
    <location>
        <position position="262"/>
    </location>
    <ligand>
        <name>Mg(2+)</name>
        <dbReference type="ChEBI" id="CHEBI:18420"/>
        <label>2</label>
    </ligand>
</feature>
<sequence>MPINGNALYSRILLDLSSPLLSGETVEPWYGPRRAAAVQLRNSFLKKHTDMISPDADVKALEKFKAVNESCARWELSESRSLMDDLILGEIKSSLYDFWYYKTPIVPGSPDEGFDVSGLVENPYWLLTSARSGPGASVGSRGTDFYTKFGDGPLTYTKPLLYNMYKRYIESRSVWKAAEEQRSRLYPNRVEDCSSLSFVPKDNTISRTTCTEPLLNMFYQLGLGAVLEDRLRVWGIDIRSQPSRNRKMALRGSVDDSFSTIDLSSASDSMSLKMLRCVLPKQWYDLLLLLRTGSTRVEGGERIELSMVSTMGNGFTFPLQTILFCAVVRSVYKVLNVPFNGGELGLTYSVFGDDIIVRPQAYRVVCRILGLLGFVVNEKKSYELGFFKESCGLDAFKGVDVRGVYLKKINPYVSHYVMFNRLMAWSCNHSIELPNTIRYLLSFGNLRVPLWENDDAGFKYPRELVGEVAHNSNGSMLYRKMRVLDYSFSFRSSDELAENGYGIVKQPEGMRKRLYNVSAHFLSALQGCCRNDKIVVRRPQSDTVPYRQGQAVAPNWGQQYRISPEKVVDEACLTSMLTVEP</sequence>
<keyword evidence="5" id="KW-0547">Nucleotide-binding</keyword>
<keyword evidence="9" id="KW-0479">Metal-binding</keyword>
<protein>
    <recommendedName>
        <fullName evidence="1">RNA-directed RNA polymerase</fullName>
        <ecNumber evidence="1">2.7.7.48</ecNumber>
    </recommendedName>
    <alternativeName>
        <fullName evidence="7">RNA replicase beta chain</fullName>
    </alternativeName>
</protein>
<dbReference type="GO" id="GO:0039694">
    <property type="term" value="P:viral RNA genome replication"/>
    <property type="evidence" value="ECO:0007669"/>
    <property type="project" value="InterPro"/>
</dbReference>
<dbReference type="GO" id="GO:0000166">
    <property type="term" value="F:nucleotide binding"/>
    <property type="evidence" value="ECO:0007669"/>
    <property type="project" value="UniProtKB-KW"/>
</dbReference>
<evidence type="ECO:0000256" key="5">
    <source>
        <dbReference type="ARBA" id="ARBA00022741"/>
    </source>
</evidence>
<evidence type="ECO:0000256" key="7">
    <source>
        <dbReference type="ARBA" id="ARBA00030248"/>
    </source>
</evidence>
<name>A0A514CYV9_9VIRU</name>
<gene>
    <name evidence="11" type="ORF">H4Rhizo43269_000003</name>
</gene>
<dbReference type="EC" id="2.7.7.48" evidence="1"/>
<dbReference type="InterPro" id="IPR007096">
    <property type="entry name" value="RNA-dir_Rpol_cat_phage"/>
</dbReference>
<dbReference type="EMBL" id="MN032757">
    <property type="protein sequence ID" value="QDH86558.1"/>
    <property type="molecule type" value="Genomic_RNA"/>
</dbReference>
<evidence type="ECO:0000259" key="10">
    <source>
        <dbReference type="PROSITE" id="PS50522"/>
    </source>
</evidence>
<dbReference type="GO" id="GO:0046872">
    <property type="term" value="F:metal ion binding"/>
    <property type="evidence" value="ECO:0007669"/>
    <property type="project" value="UniProtKB-KW"/>
</dbReference>
<keyword evidence="3" id="KW-0808">Transferase</keyword>
<comment type="catalytic activity">
    <reaction evidence="8">
        <text>RNA(n) + a ribonucleoside 5'-triphosphate = RNA(n+1) + diphosphate</text>
        <dbReference type="Rhea" id="RHEA:21248"/>
        <dbReference type="Rhea" id="RHEA-COMP:14527"/>
        <dbReference type="Rhea" id="RHEA-COMP:17342"/>
        <dbReference type="ChEBI" id="CHEBI:33019"/>
        <dbReference type="ChEBI" id="CHEBI:61557"/>
        <dbReference type="ChEBI" id="CHEBI:140395"/>
        <dbReference type="EC" id="2.7.7.48"/>
    </reaction>
</comment>
<evidence type="ECO:0000256" key="3">
    <source>
        <dbReference type="ARBA" id="ARBA00022679"/>
    </source>
</evidence>
<keyword evidence="2 11" id="KW-0696">RNA-directed RNA polymerase</keyword>
<keyword evidence="6" id="KW-0693">Viral RNA replication</keyword>
<evidence type="ECO:0000256" key="4">
    <source>
        <dbReference type="ARBA" id="ARBA00022695"/>
    </source>
</evidence>
<feature type="binding site" evidence="9">
    <location>
        <position position="353"/>
    </location>
    <ligand>
        <name>Mg(2+)</name>
        <dbReference type="ChEBI" id="CHEBI:18420"/>
        <label>2</label>
    </ligand>
</feature>
<dbReference type="Pfam" id="PF03431">
    <property type="entry name" value="RNA_replicase_B"/>
    <property type="match status" value="1"/>
</dbReference>
<evidence type="ECO:0000256" key="9">
    <source>
        <dbReference type="PIRSR" id="PIRSR605093-1"/>
    </source>
</evidence>
<keyword evidence="4" id="KW-0548">Nucleotidyltransferase</keyword>
<dbReference type="InterPro" id="IPR005093">
    <property type="entry name" value="RNArep_beta"/>
</dbReference>
<dbReference type="InterPro" id="IPR043502">
    <property type="entry name" value="DNA/RNA_pol_sf"/>
</dbReference>
<proteinExistence type="predicted"/>
<dbReference type="GO" id="GO:0003968">
    <property type="term" value="F:RNA-directed RNA polymerase activity"/>
    <property type="evidence" value="ECO:0007669"/>
    <property type="project" value="UniProtKB-KW"/>
</dbReference>
<dbReference type="PROSITE" id="PS50522">
    <property type="entry name" value="RDRP_PHAGE"/>
    <property type="match status" value="1"/>
</dbReference>
<comment type="cofactor">
    <cofactor evidence="9">
        <name>Mg(2+)</name>
        <dbReference type="ChEBI" id="CHEBI:18420"/>
    </cofactor>
    <text evidence="9">Binds 2 Mg(2+) per subunit.</text>
</comment>
<evidence type="ECO:0000256" key="6">
    <source>
        <dbReference type="ARBA" id="ARBA00022953"/>
    </source>
</evidence>
<accession>A0A514CYV9</accession>
<evidence type="ECO:0000256" key="2">
    <source>
        <dbReference type="ARBA" id="ARBA00022484"/>
    </source>
</evidence>
<dbReference type="SUPFAM" id="SSF56672">
    <property type="entry name" value="DNA/RNA polymerases"/>
    <property type="match status" value="1"/>
</dbReference>
<keyword evidence="9" id="KW-0460">Magnesium</keyword>
<evidence type="ECO:0000256" key="1">
    <source>
        <dbReference type="ARBA" id="ARBA00012494"/>
    </source>
</evidence>
<reference evidence="11" key="1">
    <citation type="submission" date="2019-05" db="EMBL/GenBank/DDBJ databases">
        <title>Metatranscriptomic reconstruction reveals RNA viruses with the potential to shape carbon cycling in soil.</title>
        <authorList>
            <person name="Starr E.P."/>
            <person name="Nuccio E."/>
            <person name="Pett-Ridge J."/>
            <person name="Banfield J.F."/>
            <person name="Firestone M.K."/>
        </authorList>
    </citation>
    <scope>NUCLEOTIDE SEQUENCE</scope>
    <source>
        <strain evidence="11">H4_Rhizo_43_scaffold_269</strain>
    </source>
</reference>
<evidence type="ECO:0000313" key="11">
    <source>
        <dbReference type="EMBL" id="QDH86558.1"/>
    </source>
</evidence>